<dbReference type="PROSITE" id="PS50076">
    <property type="entry name" value="DNAJ_2"/>
    <property type="match status" value="1"/>
</dbReference>
<keyword evidence="3 7" id="KW-1133">Transmembrane helix</keyword>
<feature type="region of interest" description="Disordered" evidence="6">
    <location>
        <begin position="269"/>
        <end position="310"/>
    </location>
</feature>
<feature type="domain" description="J" evidence="9">
    <location>
        <begin position="43"/>
        <end position="115"/>
    </location>
</feature>
<dbReference type="Pfam" id="PF00226">
    <property type="entry name" value="DnaJ"/>
    <property type="match status" value="1"/>
</dbReference>
<dbReference type="EMBL" id="PKFO01000003">
    <property type="protein sequence ID" value="PVH20278.1"/>
    <property type="molecule type" value="Genomic_DNA"/>
</dbReference>
<comment type="caution">
    <text evidence="10">The sequence shown here is derived from an EMBL/GenBank/DDBJ whole genome shotgun (WGS) entry which is preliminary data.</text>
</comment>
<dbReference type="STRING" id="45357.A0A2V1AR04"/>
<dbReference type="InterPro" id="IPR001623">
    <property type="entry name" value="DnaJ_domain"/>
</dbReference>
<protein>
    <recommendedName>
        <fullName evidence="9">J domain-containing protein</fullName>
    </recommendedName>
</protein>
<evidence type="ECO:0000256" key="6">
    <source>
        <dbReference type="SAM" id="MobiDB-lite"/>
    </source>
</evidence>
<keyword evidence="11" id="KW-1185">Reference proteome</keyword>
<dbReference type="SMART" id="SM00271">
    <property type="entry name" value="DnaJ"/>
    <property type="match status" value="1"/>
</dbReference>
<dbReference type="VEuPathDB" id="FungiDB:CXQ85_002063"/>
<dbReference type="Gene3D" id="1.10.287.110">
    <property type="entry name" value="DnaJ domain"/>
    <property type="match status" value="1"/>
</dbReference>
<dbReference type="OrthoDB" id="413400at2759"/>
<accession>A0A2V1AR04</accession>
<dbReference type="RefSeq" id="XP_025341218.1">
    <property type="nucleotide sequence ID" value="XM_025485753.1"/>
</dbReference>
<keyword evidence="2 8" id="KW-0732">Signal</keyword>
<evidence type="ECO:0000313" key="10">
    <source>
        <dbReference type="EMBL" id="PVH20278.1"/>
    </source>
</evidence>
<gene>
    <name evidence="10" type="ORF">CXQ85_002063</name>
</gene>
<evidence type="ECO:0000256" key="4">
    <source>
        <dbReference type="ARBA" id="ARBA00023136"/>
    </source>
</evidence>
<dbReference type="GO" id="GO:0012505">
    <property type="term" value="C:endomembrane system"/>
    <property type="evidence" value="ECO:0007669"/>
    <property type="project" value="UniProtKB-SubCell"/>
</dbReference>
<feature type="signal peptide" evidence="8">
    <location>
        <begin position="1"/>
        <end position="18"/>
    </location>
</feature>
<dbReference type="InterPro" id="IPR052606">
    <property type="entry name" value="DnaJ_domain_protein"/>
</dbReference>
<reference evidence="10 11" key="1">
    <citation type="submission" date="2017-12" db="EMBL/GenBank/DDBJ databases">
        <title>Genome Sequence of a Multidrug-Resistant Candida haemulonii Isolate from a Patient with Chronic Leg Ulcers in Israel.</title>
        <authorList>
            <person name="Chow N.A."/>
            <person name="Gade L."/>
            <person name="Batra D."/>
            <person name="Rowe L.A."/>
            <person name="Ben-Ami R."/>
            <person name="Loparev V.N."/>
            <person name="Litvintseva A.P."/>
        </authorList>
    </citation>
    <scope>NUCLEOTIDE SEQUENCE [LARGE SCALE GENOMIC DNA]</scope>
    <source>
        <strain evidence="10 11">B11899</strain>
    </source>
</reference>
<dbReference type="PANTHER" id="PTHR44653">
    <property type="entry name" value="DNAJ HOMOLOG SUBFAMILY C MEMBER 1"/>
    <property type="match status" value="1"/>
</dbReference>
<dbReference type="GeneID" id="37007394"/>
<dbReference type="PANTHER" id="PTHR44653:SF2">
    <property type="entry name" value="DNAJ HOMOLOG SUBFAMILY C MEMBER 1"/>
    <property type="match status" value="1"/>
</dbReference>
<dbReference type="SUPFAM" id="SSF46565">
    <property type="entry name" value="Chaperone J-domain"/>
    <property type="match status" value="1"/>
</dbReference>
<feature type="chain" id="PRO_5015956223" description="J domain-containing protein" evidence="8">
    <location>
        <begin position="19"/>
        <end position="310"/>
    </location>
</feature>
<evidence type="ECO:0000256" key="7">
    <source>
        <dbReference type="SAM" id="Phobius"/>
    </source>
</evidence>
<keyword evidence="1 7" id="KW-0812">Transmembrane</keyword>
<sequence length="310" mass="35692">MRAVSLFIFTFCALFVAANWSPEDYEIFSLNDKIKKDLGEATDFYSWLKLPNGPKSSLDEINKAYRKLSRKMHPDKFSGKSKKLKKKAEERFQRLSLVGNILRDHSLRRRYDYFYDKGFPKWKGTGYYYSRFRPGFVFTLVVLFVIVGVFHYVALTISRRQDFKRIVNLKDQIRSQAWNNSGVPPLDGSDRKVEAPNGVQFHVSNTGDVSIIETEKGNRVLVPLDEHDINVSPGFKDTLFFKLPAKLWNVSIGKLSGRYIDTTVVHTNSNAEKEKRQGQSEASKPKKKKKPKGEKIELPNGKVIYSKPKK</sequence>
<keyword evidence="4 7" id="KW-0472">Membrane</keyword>
<evidence type="ECO:0000256" key="2">
    <source>
        <dbReference type="ARBA" id="ARBA00022729"/>
    </source>
</evidence>
<organism evidence="10 11">
    <name type="scientific">Candidozyma haemuli</name>
    <dbReference type="NCBI Taxonomy" id="45357"/>
    <lineage>
        <taxon>Eukaryota</taxon>
        <taxon>Fungi</taxon>
        <taxon>Dikarya</taxon>
        <taxon>Ascomycota</taxon>
        <taxon>Saccharomycotina</taxon>
        <taxon>Pichiomycetes</taxon>
        <taxon>Metschnikowiaceae</taxon>
        <taxon>Candidozyma</taxon>
    </lineage>
</organism>
<name>A0A2V1AR04_9ASCO</name>
<evidence type="ECO:0000256" key="1">
    <source>
        <dbReference type="ARBA" id="ARBA00022692"/>
    </source>
</evidence>
<proteinExistence type="predicted"/>
<evidence type="ECO:0000259" key="9">
    <source>
        <dbReference type="PROSITE" id="PS50076"/>
    </source>
</evidence>
<dbReference type="InterPro" id="IPR036869">
    <property type="entry name" value="J_dom_sf"/>
</dbReference>
<evidence type="ECO:0000313" key="11">
    <source>
        <dbReference type="Proteomes" id="UP000244309"/>
    </source>
</evidence>
<evidence type="ECO:0000256" key="3">
    <source>
        <dbReference type="ARBA" id="ARBA00022989"/>
    </source>
</evidence>
<comment type="subcellular location">
    <subcellularLocation>
        <location evidence="5">Endomembrane system</location>
        <topology evidence="5">Single-pass membrane protein</topology>
    </subcellularLocation>
</comment>
<dbReference type="Proteomes" id="UP000244309">
    <property type="component" value="Unassembled WGS sequence"/>
</dbReference>
<dbReference type="CDD" id="cd06257">
    <property type="entry name" value="DnaJ"/>
    <property type="match status" value="1"/>
</dbReference>
<dbReference type="PRINTS" id="PR00625">
    <property type="entry name" value="JDOMAIN"/>
</dbReference>
<dbReference type="AlphaFoldDB" id="A0A2V1AR04"/>
<feature type="transmembrane region" description="Helical" evidence="7">
    <location>
        <begin position="136"/>
        <end position="155"/>
    </location>
</feature>
<evidence type="ECO:0000256" key="8">
    <source>
        <dbReference type="SAM" id="SignalP"/>
    </source>
</evidence>
<evidence type="ECO:0000256" key="5">
    <source>
        <dbReference type="ARBA" id="ARBA00037847"/>
    </source>
</evidence>